<dbReference type="Gene3D" id="1.10.520.20">
    <property type="entry name" value="N-terminal domain of the delta subunit of the F1F0-ATP synthase"/>
    <property type="match status" value="1"/>
</dbReference>
<evidence type="ECO:0000256" key="3">
    <source>
        <dbReference type="ARBA" id="ARBA00022781"/>
    </source>
</evidence>
<organism evidence="8 9">
    <name type="scientific">Negativicoccus succinicivorans</name>
    <dbReference type="NCBI Taxonomy" id="620903"/>
    <lineage>
        <taxon>Bacteria</taxon>
        <taxon>Bacillati</taxon>
        <taxon>Bacillota</taxon>
        <taxon>Negativicutes</taxon>
        <taxon>Veillonellales</taxon>
        <taxon>Veillonellaceae</taxon>
        <taxon>Negativicoccus</taxon>
    </lineage>
</organism>
<dbReference type="EMBL" id="JACHHI010000003">
    <property type="protein sequence ID" value="MBB6477663.1"/>
    <property type="molecule type" value="Genomic_DNA"/>
</dbReference>
<evidence type="ECO:0000256" key="1">
    <source>
        <dbReference type="ARBA" id="ARBA00004370"/>
    </source>
</evidence>
<keyword evidence="4 7" id="KW-0406">Ion transport</keyword>
<gene>
    <name evidence="7" type="primary">atpH</name>
    <name evidence="8" type="ORF">HNR45_000696</name>
</gene>
<sequence length="190" mass="21639">MKNNRELAKKYAAALLALAKETGTLEEVEQELAQIGEIVQQNPELTDFLRNQLISREAKKEVVERIFMQHLNPMVMRFLGVVIDRGRIALLPDIIDVYLELSHVERNIAEAQVRLAVDLTDEEETRLIRELTELTGKEIYLEKTIDPSILGGMIVTIGDRRIDGSLKRQLHEMKTTLLSEKHGIEVTNAI</sequence>
<dbReference type="AlphaFoldDB" id="A0A841R1M5"/>
<dbReference type="InterPro" id="IPR000711">
    <property type="entry name" value="ATPase_OSCP/dsu"/>
</dbReference>
<dbReference type="PRINTS" id="PR00125">
    <property type="entry name" value="ATPASEDELTA"/>
</dbReference>
<dbReference type="RefSeq" id="WP_024049076.1">
    <property type="nucleotide sequence ID" value="NZ_CABWNB010000002.1"/>
</dbReference>
<protein>
    <recommendedName>
        <fullName evidence="7">ATP synthase subunit delta</fullName>
    </recommendedName>
    <alternativeName>
        <fullName evidence="7">ATP synthase F(1) sector subunit delta</fullName>
    </alternativeName>
    <alternativeName>
        <fullName evidence="7">F-type ATPase subunit delta</fullName>
        <shortName evidence="7">F-ATPase subunit delta</shortName>
    </alternativeName>
</protein>
<comment type="caution">
    <text evidence="8">The sequence shown here is derived from an EMBL/GenBank/DDBJ whole genome shotgun (WGS) entry which is preliminary data.</text>
</comment>
<dbReference type="SUPFAM" id="SSF47928">
    <property type="entry name" value="N-terminal domain of the delta subunit of the F1F0-ATP synthase"/>
    <property type="match status" value="1"/>
</dbReference>
<accession>A0A841R1M5</accession>
<comment type="subcellular location">
    <subcellularLocation>
        <location evidence="7">Cell membrane</location>
        <topology evidence="7">Peripheral membrane protein</topology>
    </subcellularLocation>
    <subcellularLocation>
        <location evidence="1">Membrane</location>
    </subcellularLocation>
</comment>
<evidence type="ECO:0000256" key="6">
    <source>
        <dbReference type="ARBA" id="ARBA00023310"/>
    </source>
</evidence>
<dbReference type="NCBIfam" id="NF004403">
    <property type="entry name" value="PRK05758.2-4"/>
    <property type="match status" value="1"/>
</dbReference>
<keyword evidence="6 7" id="KW-0066">ATP synthesis</keyword>
<keyword evidence="7" id="KW-0139">CF(1)</keyword>
<dbReference type="OrthoDB" id="9802471at2"/>
<dbReference type="PANTHER" id="PTHR11910">
    <property type="entry name" value="ATP SYNTHASE DELTA CHAIN"/>
    <property type="match status" value="1"/>
</dbReference>
<comment type="function">
    <text evidence="7">This protein is part of the stalk that links CF(0) to CF(1). It either transmits conformational changes from CF(0) to CF(1) or is implicated in proton conduction.</text>
</comment>
<dbReference type="GO" id="GO:0046933">
    <property type="term" value="F:proton-transporting ATP synthase activity, rotational mechanism"/>
    <property type="evidence" value="ECO:0007669"/>
    <property type="project" value="UniProtKB-UniRule"/>
</dbReference>
<comment type="function">
    <text evidence="7">F(1)F(0) ATP synthase produces ATP from ADP in the presence of a proton or sodium gradient. F-type ATPases consist of two structural domains, F(1) containing the extramembraneous catalytic core and F(0) containing the membrane proton channel, linked together by a central stalk and a peripheral stalk. During catalysis, ATP synthesis in the catalytic domain of F(1) is coupled via a rotary mechanism of the central stalk subunits to proton translocation.</text>
</comment>
<keyword evidence="5 7" id="KW-0472">Membrane</keyword>
<evidence type="ECO:0000256" key="4">
    <source>
        <dbReference type="ARBA" id="ARBA00023065"/>
    </source>
</evidence>
<keyword evidence="2 7" id="KW-0813">Transport</keyword>
<evidence type="ECO:0000256" key="7">
    <source>
        <dbReference type="HAMAP-Rule" id="MF_01416"/>
    </source>
</evidence>
<evidence type="ECO:0000256" key="5">
    <source>
        <dbReference type="ARBA" id="ARBA00023136"/>
    </source>
</evidence>
<keyword evidence="7" id="KW-1003">Cell membrane</keyword>
<evidence type="ECO:0000256" key="2">
    <source>
        <dbReference type="ARBA" id="ARBA00022448"/>
    </source>
</evidence>
<proteinExistence type="inferred from homology"/>
<keyword evidence="9" id="KW-1185">Reference proteome</keyword>
<evidence type="ECO:0000313" key="9">
    <source>
        <dbReference type="Proteomes" id="UP000591941"/>
    </source>
</evidence>
<dbReference type="GeneID" id="93485962"/>
<dbReference type="HAMAP" id="MF_01416">
    <property type="entry name" value="ATP_synth_delta_bact"/>
    <property type="match status" value="1"/>
</dbReference>
<dbReference type="Proteomes" id="UP000591941">
    <property type="component" value="Unassembled WGS sequence"/>
</dbReference>
<comment type="similarity">
    <text evidence="7">Belongs to the ATPase delta chain family.</text>
</comment>
<reference evidence="8 9" key="1">
    <citation type="submission" date="2020-08" db="EMBL/GenBank/DDBJ databases">
        <title>Genomic Encyclopedia of Type Strains, Phase IV (KMG-IV): sequencing the most valuable type-strain genomes for metagenomic binning, comparative biology and taxonomic classification.</title>
        <authorList>
            <person name="Goeker M."/>
        </authorList>
    </citation>
    <scope>NUCLEOTIDE SEQUENCE [LARGE SCALE GENOMIC DNA]</scope>
    <source>
        <strain evidence="8 9">DSM 21255</strain>
    </source>
</reference>
<dbReference type="GO" id="GO:0045259">
    <property type="term" value="C:proton-transporting ATP synthase complex"/>
    <property type="evidence" value="ECO:0007669"/>
    <property type="project" value="UniProtKB-KW"/>
</dbReference>
<dbReference type="NCBIfam" id="TIGR01145">
    <property type="entry name" value="ATP_synt_delta"/>
    <property type="match status" value="1"/>
</dbReference>
<name>A0A841R1M5_9FIRM</name>
<dbReference type="GO" id="GO:0005886">
    <property type="term" value="C:plasma membrane"/>
    <property type="evidence" value="ECO:0007669"/>
    <property type="project" value="UniProtKB-SubCell"/>
</dbReference>
<dbReference type="Pfam" id="PF00213">
    <property type="entry name" value="OSCP"/>
    <property type="match status" value="1"/>
</dbReference>
<keyword evidence="3 7" id="KW-0375">Hydrogen ion transport</keyword>
<dbReference type="InterPro" id="IPR026015">
    <property type="entry name" value="ATP_synth_OSCP/delta_N_sf"/>
</dbReference>
<evidence type="ECO:0000313" key="8">
    <source>
        <dbReference type="EMBL" id="MBB6477663.1"/>
    </source>
</evidence>